<dbReference type="RefSeq" id="XP_072622787.1">
    <property type="nucleotide sequence ID" value="XM_072766686.1"/>
</dbReference>
<sequence>MGFPPPESAMAFRPRRRPSSGAFAKARFLGSKKAASSPGGLEPPTSRLTAERANRLRHRDLRTVPAHVPLESELSLGARGSHPPSVGVDGSPATLTPAASGTVPPSCPSLTHLGRRWRSAHSPPRRSELGSCGGGGGGGQQGQTPRAARSSGGRGAWGEVARAAGDPEDPVPRLRPDGGREMEAGGSSPRVGIEGKGRSIPSPGEVGLQETAAAALRFLRKERGAVPGTTLRPESPQRRPSPWPEGWRAVIV</sequence>
<dbReference type="GeneID" id="140599964"/>
<keyword evidence="2" id="KW-1185">Reference proteome</keyword>
<proteinExistence type="predicted"/>
<feature type="compositionally biased region" description="Low complexity" evidence="1">
    <location>
        <begin position="142"/>
        <end position="151"/>
    </location>
</feature>
<evidence type="ECO:0000313" key="3">
    <source>
        <dbReference type="RefSeq" id="XP_072622787.1"/>
    </source>
</evidence>
<evidence type="ECO:0000256" key="1">
    <source>
        <dbReference type="SAM" id="MobiDB-lite"/>
    </source>
</evidence>
<feature type="compositionally biased region" description="Basic and acidic residues" evidence="1">
    <location>
        <begin position="170"/>
        <end position="183"/>
    </location>
</feature>
<feature type="region of interest" description="Disordered" evidence="1">
    <location>
        <begin position="224"/>
        <end position="246"/>
    </location>
</feature>
<organism evidence="2 3">
    <name type="scientific">Vulpes vulpes</name>
    <name type="common">Red fox</name>
    <dbReference type="NCBI Taxonomy" id="9627"/>
    <lineage>
        <taxon>Eukaryota</taxon>
        <taxon>Metazoa</taxon>
        <taxon>Chordata</taxon>
        <taxon>Craniata</taxon>
        <taxon>Vertebrata</taxon>
        <taxon>Euteleostomi</taxon>
        <taxon>Mammalia</taxon>
        <taxon>Eutheria</taxon>
        <taxon>Laurasiatheria</taxon>
        <taxon>Carnivora</taxon>
        <taxon>Caniformia</taxon>
        <taxon>Canidae</taxon>
        <taxon>Vulpes</taxon>
    </lineage>
</organism>
<dbReference type="Proteomes" id="UP001652641">
    <property type="component" value="Chromosome 8"/>
</dbReference>
<feature type="region of interest" description="Disordered" evidence="1">
    <location>
        <begin position="57"/>
        <end position="205"/>
    </location>
</feature>
<feature type="region of interest" description="Disordered" evidence="1">
    <location>
        <begin position="1"/>
        <end position="22"/>
    </location>
</feature>
<reference evidence="3" key="1">
    <citation type="submission" date="2025-08" db="UniProtKB">
        <authorList>
            <consortium name="RefSeq"/>
        </authorList>
    </citation>
    <scope>IDENTIFICATION</scope>
    <source>
        <tissue evidence="3">Cell line</tissue>
    </source>
</reference>
<feature type="region of interest" description="Disordered" evidence="1">
    <location>
        <begin position="29"/>
        <end position="48"/>
    </location>
</feature>
<name>A0ABM5B6X4_VULVU</name>
<feature type="compositionally biased region" description="Gly residues" evidence="1">
    <location>
        <begin position="131"/>
        <end position="141"/>
    </location>
</feature>
<evidence type="ECO:0000313" key="2">
    <source>
        <dbReference type="Proteomes" id="UP001652641"/>
    </source>
</evidence>
<accession>A0ABM5B6X4</accession>
<gene>
    <name evidence="3" type="primary">LOC140599964</name>
</gene>
<protein>
    <submittedName>
        <fullName evidence="3">Uncharacterized protein isoform X1</fullName>
    </submittedName>
</protein>